<feature type="compositionally biased region" description="Gly residues" evidence="2">
    <location>
        <begin position="87"/>
        <end position="99"/>
    </location>
</feature>
<keyword evidence="4" id="KW-1185">Reference proteome</keyword>
<accession>A0A2K3E3H2</accession>
<evidence type="ECO:0000256" key="1">
    <source>
        <dbReference type="ARBA" id="ARBA00004430"/>
    </source>
</evidence>
<dbReference type="ExpressionAtlas" id="A0A2K3E3H2">
    <property type="expression patterns" value="baseline"/>
</dbReference>
<dbReference type="KEGG" id="cre:CHLRE_02g118125v5"/>
<organism evidence="3 4">
    <name type="scientific">Chlamydomonas reinhardtii</name>
    <name type="common">Chlamydomonas smithii</name>
    <dbReference type="NCBI Taxonomy" id="3055"/>
    <lineage>
        <taxon>Eukaryota</taxon>
        <taxon>Viridiplantae</taxon>
        <taxon>Chlorophyta</taxon>
        <taxon>core chlorophytes</taxon>
        <taxon>Chlorophyceae</taxon>
        <taxon>CS clade</taxon>
        <taxon>Chlamydomonadales</taxon>
        <taxon>Chlamydomonadaceae</taxon>
        <taxon>Chlamydomonas</taxon>
    </lineage>
</organism>
<dbReference type="RefSeq" id="XP_042927644.1">
    <property type="nucleotide sequence ID" value="XM_043060008.1"/>
</dbReference>
<protein>
    <submittedName>
        <fullName evidence="3">Uncharacterized protein</fullName>
    </submittedName>
</protein>
<sequence length="372" mass="40019">MPNAGTGDAEGDCSVWSFTLLPTESNEAPWVSGAAAPQPGALAPDLVATHVRGLVSLIPGPRGGLRGHAGGGAEGGSGDGANDHDGSGGGAGGGYVAGGGRDEELEELIGWDATTEDFGHEHGLPAYVPRGGFEGLWLVGDGSRWYDPMPGPHHAWLRELAPLDPLRLLENPCRVGPPPYGPLCLEHLHLQGLDLSSGELRTIAELLPGLQVLMLSTCYVPPAELPLLCGAERLHTLVLRMRDLDLCLQPHTAQEALQELCLRSPALEDLQLRPSFEDVVDEYLELDHEAHARWEDCGRAQVQEAVWRLTEAVKLQTDGRKLGPGDGGCGGQGQAAAEGRSRRLRPHVRVELLRPVAWWETDWKEVEYRGHE</sequence>
<dbReference type="AlphaFoldDB" id="A0A2K3E3H2"/>
<dbReference type="InterPro" id="IPR032675">
    <property type="entry name" value="LRR_dom_sf"/>
</dbReference>
<dbReference type="InParanoid" id="A0A2K3E3H2"/>
<evidence type="ECO:0000256" key="2">
    <source>
        <dbReference type="SAM" id="MobiDB-lite"/>
    </source>
</evidence>
<name>A0A2K3E3H2_CHLRE</name>
<dbReference type="EMBL" id="CM008963">
    <property type="protein sequence ID" value="PNW87329.1"/>
    <property type="molecule type" value="Genomic_DNA"/>
</dbReference>
<dbReference type="GeneID" id="5727966"/>
<dbReference type="Proteomes" id="UP000006906">
    <property type="component" value="Chromosome 2"/>
</dbReference>
<feature type="compositionally biased region" description="Gly residues" evidence="2">
    <location>
        <begin position="61"/>
        <end position="79"/>
    </location>
</feature>
<feature type="region of interest" description="Disordered" evidence="2">
    <location>
        <begin position="60"/>
        <end position="99"/>
    </location>
</feature>
<evidence type="ECO:0000313" key="3">
    <source>
        <dbReference type="EMBL" id="PNW87329.1"/>
    </source>
</evidence>
<proteinExistence type="predicted"/>
<dbReference type="GO" id="GO:0005930">
    <property type="term" value="C:axoneme"/>
    <property type="evidence" value="ECO:0007669"/>
    <property type="project" value="UniProtKB-SubCell"/>
</dbReference>
<comment type="subcellular location">
    <subcellularLocation>
        <location evidence="1">Cytoplasm</location>
        <location evidence="1">Cytoskeleton</location>
        <location evidence="1">Cilium axoneme</location>
    </subcellularLocation>
</comment>
<reference evidence="3 4" key="1">
    <citation type="journal article" date="2007" name="Science">
        <title>The Chlamydomonas genome reveals the evolution of key animal and plant functions.</title>
        <authorList>
            <person name="Merchant S.S."/>
            <person name="Prochnik S.E."/>
            <person name="Vallon O."/>
            <person name="Harris E.H."/>
            <person name="Karpowicz S.J."/>
            <person name="Witman G.B."/>
            <person name="Terry A."/>
            <person name="Salamov A."/>
            <person name="Fritz-Laylin L.K."/>
            <person name="Marechal-Drouard L."/>
            <person name="Marshall W.F."/>
            <person name="Qu L.H."/>
            <person name="Nelson D.R."/>
            <person name="Sanderfoot A.A."/>
            <person name="Spalding M.H."/>
            <person name="Kapitonov V.V."/>
            <person name="Ren Q."/>
            <person name="Ferris P."/>
            <person name="Lindquist E."/>
            <person name="Shapiro H."/>
            <person name="Lucas S.M."/>
            <person name="Grimwood J."/>
            <person name="Schmutz J."/>
            <person name="Cardol P."/>
            <person name="Cerutti H."/>
            <person name="Chanfreau G."/>
            <person name="Chen C.L."/>
            <person name="Cognat V."/>
            <person name="Croft M.T."/>
            <person name="Dent R."/>
            <person name="Dutcher S."/>
            <person name="Fernandez E."/>
            <person name="Fukuzawa H."/>
            <person name="Gonzalez-Ballester D."/>
            <person name="Gonzalez-Halphen D."/>
            <person name="Hallmann A."/>
            <person name="Hanikenne M."/>
            <person name="Hippler M."/>
            <person name="Inwood W."/>
            <person name="Jabbari K."/>
            <person name="Kalanon M."/>
            <person name="Kuras R."/>
            <person name="Lefebvre P.A."/>
            <person name="Lemaire S.D."/>
            <person name="Lobanov A.V."/>
            <person name="Lohr M."/>
            <person name="Manuell A."/>
            <person name="Meier I."/>
            <person name="Mets L."/>
            <person name="Mittag M."/>
            <person name="Mittelmeier T."/>
            <person name="Moroney J.V."/>
            <person name="Moseley J."/>
            <person name="Napoli C."/>
            <person name="Nedelcu A.M."/>
            <person name="Niyogi K."/>
            <person name="Novoselov S.V."/>
            <person name="Paulsen I.T."/>
            <person name="Pazour G."/>
            <person name="Purton S."/>
            <person name="Ral J.P."/>
            <person name="Riano-Pachon D.M."/>
            <person name="Riekhof W."/>
            <person name="Rymarquis L."/>
            <person name="Schroda M."/>
            <person name="Stern D."/>
            <person name="Umen J."/>
            <person name="Willows R."/>
            <person name="Wilson N."/>
            <person name="Zimmer S.L."/>
            <person name="Allmer J."/>
            <person name="Balk J."/>
            <person name="Bisova K."/>
            <person name="Chen C.J."/>
            <person name="Elias M."/>
            <person name="Gendler K."/>
            <person name="Hauser C."/>
            <person name="Lamb M.R."/>
            <person name="Ledford H."/>
            <person name="Long J.C."/>
            <person name="Minagawa J."/>
            <person name="Page M.D."/>
            <person name="Pan J."/>
            <person name="Pootakham W."/>
            <person name="Roje S."/>
            <person name="Rose A."/>
            <person name="Stahlberg E."/>
            <person name="Terauchi A.M."/>
            <person name="Yang P."/>
            <person name="Ball S."/>
            <person name="Bowler C."/>
            <person name="Dieckmann C.L."/>
            <person name="Gladyshev V.N."/>
            <person name="Green P."/>
            <person name="Jorgensen R."/>
            <person name="Mayfield S."/>
            <person name="Mueller-Roeber B."/>
            <person name="Rajamani S."/>
            <person name="Sayre R.T."/>
            <person name="Brokstein P."/>
            <person name="Dubchak I."/>
            <person name="Goodstein D."/>
            <person name="Hornick L."/>
            <person name="Huang Y.W."/>
            <person name="Jhaveri J."/>
            <person name="Luo Y."/>
            <person name="Martinez D."/>
            <person name="Ngau W.C."/>
            <person name="Otillar B."/>
            <person name="Poliakov A."/>
            <person name="Porter A."/>
            <person name="Szajkowski L."/>
            <person name="Werner G."/>
            <person name="Zhou K."/>
            <person name="Grigoriev I.V."/>
            <person name="Rokhsar D.S."/>
            <person name="Grossman A.R."/>
        </authorList>
    </citation>
    <scope>NUCLEOTIDE SEQUENCE [LARGE SCALE GENOMIC DNA]</scope>
    <source>
        <strain evidence="4">CC-503</strain>
    </source>
</reference>
<dbReference type="Gene3D" id="3.80.10.10">
    <property type="entry name" value="Ribonuclease Inhibitor"/>
    <property type="match status" value="1"/>
</dbReference>
<feature type="region of interest" description="Disordered" evidence="2">
    <location>
        <begin position="320"/>
        <end position="340"/>
    </location>
</feature>
<evidence type="ECO:0000313" key="4">
    <source>
        <dbReference type="Proteomes" id="UP000006906"/>
    </source>
</evidence>
<dbReference type="SUPFAM" id="SSF52047">
    <property type="entry name" value="RNI-like"/>
    <property type="match status" value="1"/>
</dbReference>
<gene>
    <name evidence="3" type="ORF">CHLRE_02g118125v5</name>
</gene>
<dbReference type="Gramene" id="PNW87329">
    <property type="protein sequence ID" value="PNW87329"/>
    <property type="gene ID" value="CHLRE_02g118125v5"/>
</dbReference>
<feature type="compositionally biased region" description="Gly residues" evidence="2">
    <location>
        <begin position="324"/>
        <end position="333"/>
    </location>
</feature>